<dbReference type="Pfam" id="PF02133">
    <property type="entry name" value="Transp_cyt_pur"/>
    <property type="match status" value="1"/>
</dbReference>
<protein>
    <submittedName>
        <fullName evidence="9">Purine-cytosine permease FCY21</fullName>
    </submittedName>
</protein>
<evidence type="ECO:0000313" key="9">
    <source>
        <dbReference type="EMBL" id="KAL3232931.1"/>
    </source>
</evidence>
<evidence type="ECO:0000256" key="2">
    <source>
        <dbReference type="ARBA" id="ARBA00008974"/>
    </source>
</evidence>
<feature type="transmembrane region" description="Helical" evidence="8">
    <location>
        <begin position="255"/>
        <end position="276"/>
    </location>
</feature>
<feature type="transmembrane region" description="Helical" evidence="8">
    <location>
        <begin position="116"/>
        <end position="140"/>
    </location>
</feature>
<dbReference type="EMBL" id="JBEVYD010000005">
    <property type="protein sequence ID" value="KAL3232931.1"/>
    <property type="molecule type" value="Genomic_DNA"/>
</dbReference>
<comment type="subcellular location">
    <subcellularLocation>
        <location evidence="1">Membrane</location>
        <topology evidence="1">Multi-pass membrane protein</topology>
    </subcellularLocation>
</comment>
<dbReference type="PANTHER" id="PTHR31806:SF1">
    <property type="entry name" value="PURINE-CYTOSINE PERMEASE FCY2-RELATED"/>
    <property type="match status" value="1"/>
</dbReference>
<dbReference type="InterPro" id="IPR012681">
    <property type="entry name" value="NCS1"/>
</dbReference>
<feature type="transmembrane region" description="Helical" evidence="8">
    <location>
        <begin position="503"/>
        <end position="519"/>
    </location>
</feature>
<comment type="caution">
    <text evidence="9">The sequence shown here is derived from an EMBL/GenBank/DDBJ whole genome shotgun (WGS) entry which is preliminary data.</text>
</comment>
<evidence type="ECO:0000256" key="5">
    <source>
        <dbReference type="ARBA" id="ARBA00022989"/>
    </source>
</evidence>
<dbReference type="Gene3D" id="1.10.4160.10">
    <property type="entry name" value="Hydantoin permease"/>
    <property type="match status" value="1"/>
</dbReference>
<evidence type="ECO:0000313" key="10">
    <source>
        <dbReference type="Proteomes" id="UP001623330"/>
    </source>
</evidence>
<keyword evidence="4 8" id="KW-0812">Transmembrane</keyword>
<feature type="transmembrane region" description="Helical" evidence="8">
    <location>
        <begin position="425"/>
        <end position="443"/>
    </location>
</feature>
<comment type="similarity">
    <text evidence="2 7">Belongs to the purine-cytosine permease (2.A.39) family.</text>
</comment>
<keyword evidence="10" id="KW-1185">Reference proteome</keyword>
<dbReference type="PIRSF" id="PIRSF002744">
    <property type="entry name" value="Pur-cyt_permease"/>
    <property type="match status" value="1"/>
</dbReference>
<evidence type="ECO:0000256" key="4">
    <source>
        <dbReference type="ARBA" id="ARBA00022692"/>
    </source>
</evidence>
<evidence type="ECO:0000256" key="8">
    <source>
        <dbReference type="SAM" id="Phobius"/>
    </source>
</evidence>
<name>A0ABR4NW24_9SACH</name>
<keyword evidence="3 7" id="KW-0813">Transport</keyword>
<keyword evidence="5 8" id="KW-1133">Transmembrane helix</keyword>
<dbReference type="Proteomes" id="UP001623330">
    <property type="component" value="Unassembled WGS sequence"/>
</dbReference>
<evidence type="ECO:0000256" key="6">
    <source>
        <dbReference type="ARBA" id="ARBA00023136"/>
    </source>
</evidence>
<feature type="transmembrane region" description="Helical" evidence="8">
    <location>
        <begin position="352"/>
        <end position="371"/>
    </location>
</feature>
<dbReference type="CDD" id="cd11484">
    <property type="entry name" value="SLC-NCS1sbd_CobB-like"/>
    <property type="match status" value="1"/>
</dbReference>
<dbReference type="PANTHER" id="PTHR31806">
    <property type="entry name" value="PURINE-CYTOSINE PERMEASE FCY2-RELATED"/>
    <property type="match status" value="1"/>
</dbReference>
<accession>A0ABR4NW24</accession>
<feature type="transmembrane region" description="Helical" evidence="8">
    <location>
        <begin position="297"/>
        <end position="325"/>
    </location>
</feature>
<evidence type="ECO:0000256" key="3">
    <source>
        <dbReference type="ARBA" id="ARBA00022448"/>
    </source>
</evidence>
<feature type="transmembrane region" description="Helical" evidence="8">
    <location>
        <begin position="152"/>
        <end position="175"/>
    </location>
</feature>
<organism evidence="9 10">
    <name type="scientific">Nakaseomyces bracarensis</name>
    <dbReference type="NCBI Taxonomy" id="273131"/>
    <lineage>
        <taxon>Eukaryota</taxon>
        <taxon>Fungi</taxon>
        <taxon>Dikarya</taxon>
        <taxon>Ascomycota</taxon>
        <taxon>Saccharomycotina</taxon>
        <taxon>Saccharomycetes</taxon>
        <taxon>Saccharomycetales</taxon>
        <taxon>Saccharomycetaceae</taxon>
        <taxon>Nakaseomyces</taxon>
    </lineage>
</organism>
<feature type="transmembrane region" description="Helical" evidence="8">
    <location>
        <begin position="88"/>
        <end position="110"/>
    </location>
</feature>
<dbReference type="InterPro" id="IPR001248">
    <property type="entry name" value="Pur-cyt_permease"/>
</dbReference>
<reference evidence="9 10" key="1">
    <citation type="submission" date="2024-05" db="EMBL/GenBank/DDBJ databases">
        <title>Long read based assembly of the Candida bracarensis genome reveals expanded adhesin content.</title>
        <authorList>
            <person name="Marcet-Houben M."/>
            <person name="Ksiezopolska E."/>
            <person name="Gabaldon T."/>
        </authorList>
    </citation>
    <scope>NUCLEOTIDE SEQUENCE [LARGE SCALE GENOMIC DNA]</scope>
    <source>
        <strain evidence="9 10">CBM6</strain>
    </source>
</reference>
<gene>
    <name evidence="9" type="ORF">RNJ44_04847</name>
</gene>
<evidence type="ECO:0000256" key="1">
    <source>
        <dbReference type="ARBA" id="ARBA00004141"/>
    </source>
</evidence>
<proteinExistence type="inferred from homology"/>
<feature type="transmembrane region" description="Helical" evidence="8">
    <location>
        <begin position="464"/>
        <end position="483"/>
    </location>
</feature>
<dbReference type="NCBIfam" id="TIGR00800">
    <property type="entry name" value="ncs1"/>
    <property type="match status" value="1"/>
</dbReference>
<dbReference type="InterPro" id="IPR026030">
    <property type="entry name" value="Pur-cyt_permease_Fcy2/21/22"/>
</dbReference>
<feature type="transmembrane region" description="Helical" evidence="8">
    <location>
        <begin position="392"/>
        <end position="413"/>
    </location>
</feature>
<feature type="transmembrane region" description="Helical" evidence="8">
    <location>
        <begin position="227"/>
        <end position="243"/>
    </location>
</feature>
<evidence type="ECO:0000256" key="7">
    <source>
        <dbReference type="PIRNR" id="PIRNR002744"/>
    </source>
</evidence>
<feature type="transmembrane region" description="Helical" evidence="8">
    <location>
        <begin position="195"/>
        <end position="215"/>
    </location>
</feature>
<sequence>MSYTDDKRDYYDLEMHVDSSDVNSKSSPMNDKHYVEMDTTEINDNTDVLETKLSIFNRLAAMISAETKGIEPITDDEKNDDSLINAASMWFSANMVLPALAIGGLGPLVFGLNFGVSVLTIIFFNILGLLAVAFFSVFGAKFGLRQMVLSRFLVGNITARIFALINSVACVGWGIVNTVAASQLLNEINPGPHRLPLWGGCIVIIGATILVSFFGYKIIHVYEKYSWIPNFAVFLVLIARLKISGKFHNGDWGSGATTAGAVLSFGSAVFGFAAGWTTYAADYTVYMPRNTNSYKIFFALTAGLAFPLFFTMILGSACAQAAVFYTPWQEYYNKNGMGGLTFAILVPDSLHGFGQFCCVILAMSTVANNVPNMYTIALSAQSVWEPFAKIPRIVWTMIGNLAALGISIPAVYFFSTFMQYFMDSIAYYLSIYICIALSEHLIYRRNSFRNYNVDDWNNFQKLPIGIAGTISLVVGAFGVALGMSQTYWTGEIGRLIGEYGGDIGIELGGAWAFVVYNIVRPFELKYFGR</sequence>
<keyword evidence="6 7" id="KW-0472">Membrane</keyword>